<reference evidence="4" key="1">
    <citation type="submission" date="2016-11" db="EMBL/GenBank/DDBJ databases">
        <title>The genome of Nicotiana attenuata.</title>
        <authorList>
            <person name="Xu S."/>
            <person name="Brockmoeller T."/>
            <person name="Gaquerel E."/>
            <person name="Navarro A."/>
            <person name="Kuhl H."/>
            <person name="Gase K."/>
            <person name="Ling Z."/>
            <person name="Zhou W."/>
            <person name="Kreitzer C."/>
            <person name="Stanke M."/>
            <person name="Tang H."/>
            <person name="Lyons E."/>
            <person name="Pandey P."/>
            <person name="Pandey S.P."/>
            <person name="Timmermann B."/>
            <person name="Baldwin I.T."/>
        </authorList>
    </citation>
    <scope>NUCLEOTIDE SEQUENCE [LARGE SCALE GENOMIC DNA]</scope>
    <source>
        <strain evidence="4">UT</strain>
    </source>
</reference>
<evidence type="ECO:0000259" key="2">
    <source>
        <dbReference type="Pfam" id="PF14576"/>
    </source>
</evidence>
<evidence type="ECO:0000313" key="4">
    <source>
        <dbReference type="EMBL" id="OIT36291.1"/>
    </source>
</evidence>
<dbReference type="KEGG" id="nau:109242242"/>
<evidence type="ECO:0000259" key="3">
    <source>
        <dbReference type="Pfam" id="PF14577"/>
    </source>
</evidence>
<dbReference type="Gramene" id="OIT36291">
    <property type="protein sequence ID" value="OIT36291"/>
    <property type="gene ID" value="A4A49_20366"/>
</dbReference>
<dbReference type="EMBL" id="MJEQ01000449">
    <property type="protein sequence ID" value="OIT36291.1"/>
    <property type="molecule type" value="Genomic_DNA"/>
</dbReference>
<dbReference type="AlphaFoldDB" id="A0A314L3K9"/>
<sequence>MASRALVPAAHHGKPAQQMARRERPVFSMSDDHAMSKKILDTHNPDGREVDVKIILHVVEEIFQHAYPAGIDGVLHGTTDQHHEANIEALKLEEKASLAFDGILEGLAYIIHKVSCELTCKCSGGGDTHSTTMAILAMLSGYQWDAKLVLSLAAFAITYGEFWLVSQMFATHPLAKSVALLKQLPDIMEHHASLKSRFDAINELIKAILEVTKRIIEFKRLPSQYISEDQPPLSVAISHIPSAVYWTIKSIVACASQLTSLLGMNYEMIAATTSDTWEMSSSTHKLRNISDHLKAELERCYHHIQEKMHVEYYQMLVHLFETTQFDNMKINRGMIYIKDDLLPLEVGTTHTRASIEVLRRKTVLLLLSDLDASPEELLVLSHIYTESRARPELQYEIVWLPIVDRSRGWNEEQEMKFKELQAIMPWYTLHHPSLLEPAIVKFVKERWHFSKKMMLVTLDPQQGKVACPNAIHMAWIWGNLAYPFTISKEEALWSVESWRLELVVDGIDQNLIEWMTSGKFICLYGGEDIEWIRSFTKSARSVAQRAGIDLLMMYVGKSNNKERVRRINSIVTAENLSYCLMDLTSVWYFWTRIESMFYSKMQLGKTIQEDKIMQEVLTMLSFDGSDQGWALISRGSFEMARAKSQIITKTLDDYTVWEEDAREKGFVPALIDYFLQLHTPQHCNRLILPGLDGDIPEMIVCAECGRPMERFFMYRCCTD</sequence>
<comment type="caution">
    <text evidence="4">The sequence shown here is derived from an EMBL/GenBank/DDBJ whole genome shotgun (WGS) entry which is preliminary data.</text>
</comment>
<organism evidence="4 5">
    <name type="scientific">Nicotiana attenuata</name>
    <name type="common">Coyote tobacco</name>
    <dbReference type="NCBI Taxonomy" id="49451"/>
    <lineage>
        <taxon>Eukaryota</taxon>
        <taxon>Viridiplantae</taxon>
        <taxon>Streptophyta</taxon>
        <taxon>Embryophyta</taxon>
        <taxon>Tracheophyta</taxon>
        <taxon>Spermatophyta</taxon>
        <taxon>Magnoliopsida</taxon>
        <taxon>eudicotyledons</taxon>
        <taxon>Gunneridae</taxon>
        <taxon>Pentapetalae</taxon>
        <taxon>asterids</taxon>
        <taxon>lamiids</taxon>
        <taxon>Solanales</taxon>
        <taxon>Solanaceae</taxon>
        <taxon>Nicotianoideae</taxon>
        <taxon>Nicotianeae</taxon>
        <taxon>Nicotiana</taxon>
    </lineage>
</organism>
<evidence type="ECO:0000313" key="5">
    <source>
        <dbReference type="Proteomes" id="UP000187609"/>
    </source>
</evidence>
<proteinExistence type="predicted"/>
<dbReference type="PANTHER" id="PTHR33232">
    <property type="entry name" value="PROTEIN SIEVE ELEMENT OCCLUSION B-LIKE"/>
    <property type="match status" value="1"/>
</dbReference>
<protein>
    <submittedName>
        <fullName evidence="4">Protein sieve element occlusion b</fullName>
    </submittedName>
</protein>
<dbReference type="GO" id="GO:0010088">
    <property type="term" value="P:phloem development"/>
    <property type="evidence" value="ECO:0007669"/>
    <property type="project" value="InterPro"/>
</dbReference>
<feature type="domain" description="Sieve element occlusion C-terminal" evidence="3">
    <location>
        <begin position="487"/>
        <end position="718"/>
    </location>
</feature>
<dbReference type="Pfam" id="PF14577">
    <property type="entry name" value="SEO_C"/>
    <property type="match status" value="1"/>
</dbReference>
<feature type="region of interest" description="Disordered" evidence="1">
    <location>
        <begin position="1"/>
        <end position="22"/>
    </location>
</feature>
<dbReference type="InterPro" id="IPR027942">
    <property type="entry name" value="SEO_N"/>
</dbReference>
<name>A0A314L3K9_NICAT</name>
<dbReference type="OrthoDB" id="1145248at2759"/>
<dbReference type="InterPro" id="IPR027944">
    <property type="entry name" value="SEO_C"/>
</dbReference>
<feature type="domain" description="Sieve element occlusion N-terminal" evidence="2">
    <location>
        <begin position="30"/>
        <end position="323"/>
    </location>
</feature>
<dbReference type="InterPro" id="IPR039299">
    <property type="entry name" value="SEOA"/>
</dbReference>
<gene>
    <name evidence="4" type="primary">SEOB_0</name>
    <name evidence="4" type="ORF">A4A49_20366</name>
</gene>
<keyword evidence="5" id="KW-1185">Reference proteome</keyword>
<dbReference type="GeneID" id="109242242"/>
<dbReference type="STRING" id="49451.A0A314L3K9"/>
<dbReference type="Pfam" id="PF14576">
    <property type="entry name" value="SEO_N"/>
    <property type="match status" value="1"/>
</dbReference>
<accession>A0A314L3K9</accession>
<evidence type="ECO:0000256" key="1">
    <source>
        <dbReference type="SAM" id="MobiDB-lite"/>
    </source>
</evidence>
<dbReference type="PANTHER" id="PTHR33232:SF12">
    <property type="entry name" value="PROTEIN SIEVE ELEMENT OCCLUSION B-LIKE"/>
    <property type="match status" value="1"/>
</dbReference>
<dbReference type="Proteomes" id="UP000187609">
    <property type="component" value="Unassembled WGS sequence"/>
</dbReference>